<dbReference type="Pfam" id="PF10536">
    <property type="entry name" value="PMD"/>
    <property type="match status" value="1"/>
</dbReference>
<accession>A0AAW2R1W1</accession>
<reference evidence="2" key="2">
    <citation type="journal article" date="2024" name="Plant">
        <title>Genomic evolution and insights into agronomic trait innovations of Sesamum species.</title>
        <authorList>
            <person name="Miao H."/>
            <person name="Wang L."/>
            <person name="Qu L."/>
            <person name="Liu H."/>
            <person name="Sun Y."/>
            <person name="Le M."/>
            <person name="Wang Q."/>
            <person name="Wei S."/>
            <person name="Zheng Y."/>
            <person name="Lin W."/>
            <person name="Duan Y."/>
            <person name="Cao H."/>
            <person name="Xiong S."/>
            <person name="Wang X."/>
            <person name="Wei L."/>
            <person name="Li C."/>
            <person name="Ma Q."/>
            <person name="Ju M."/>
            <person name="Zhao R."/>
            <person name="Li G."/>
            <person name="Mu C."/>
            <person name="Tian Q."/>
            <person name="Mei H."/>
            <person name="Zhang T."/>
            <person name="Gao T."/>
            <person name="Zhang H."/>
        </authorList>
    </citation>
    <scope>NUCLEOTIDE SEQUENCE</scope>
    <source>
        <strain evidence="2">G02</strain>
    </source>
</reference>
<proteinExistence type="predicted"/>
<comment type="caution">
    <text evidence="2">The sequence shown here is derived from an EMBL/GenBank/DDBJ whole genome shotgun (WGS) entry which is preliminary data.</text>
</comment>
<organism evidence="2">
    <name type="scientific">Sesamum radiatum</name>
    <name type="common">Black benniseed</name>
    <dbReference type="NCBI Taxonomy" id="300843"/>
    <lineage>
        <taxon>Eukaryota</taxon>
        <taxon>Viridiplantae</taxon>
        <taxon>Streptophyta</taxon>
        <taxon>Embryophyta</taxon>
        <taxon>Tracheophyta</taxon>
        <taxon>Spermatophyta</taxon>
        <taxon>Magnoliopsida</taxon>
        <taxon>eudicotyledons</taxon>
        <taxon>Gunneridae</taxon>
        <taxon>Pentapetalae</taxon>
        <taxon>asterids</taxon>
        <taxon>lamiids</taxon>
        <taxon>Lamiales</taxon>
        <taxon>Pedaliaceae</taxon>
        <taxon>Sesamum</taxon>
    </lineage>
</organism>
<dbReference type="InterPro" id="IPR019557">
    <property type="entry name" value="AminoTfrase-like_pln_mobile"/>
</dbReference>
<dbReference type="PANTHER" id="PTHR36607:SF20">
    <property type="entry name" value="AMINOTRANSFERASE-LIKE PLANT MOBILE DOMAIN-CONTAINING PROTEIN"/>
    <property type="match status" value="1"/>
</dbReference>
<evidence type="ECO:0000259" key="1">
    <source>
        <dbReference type="Pfam" id="PF10536"/>
    </source>
</evidence>
<dbReference type="EMBL" id="JACGWJ010000014">
    <property type="protein sequence ID" value="KAL0374077.1"/>
    <property type="molecule type" value="Genomic_DNA"/>
</dbReference>
<dbReference type="AlphaFoldDB" id="A0AAW2R1W1"/>
<protein>
    <recommendedName>
        <fullName evidence="1">Aminotransferase-like plant mobile domain-containing protein</fullName>
    </recommendedName>
</protein>
<feature type="domain" description="Aminotransferase-like plant mobile" evidence="1">
    <location>
        <begin position="155"/>
        <end position="350"/>
    </location>
</feature>
<evidence type="ECO:0000313" key="2">
    <source>
        <dbReference type="EMBL" id="KAL0374077.1"/>
    </source>
</evidence>
<reference evidence="2" key="1">
    <citation type="submission" date="2020-06" db="EMBL/GenBank/DDBJ databases">
        <authorList>
            <person name="Li T."/>
            <person name="Hu X."/>
            <person name="Zhang T."/>
            <person name="Song X."/>
            <person name="Zhang H."/>
            <person name="Dai N."/>
            <person name="Sheng W."/>
            <person name="Hou X."/>
            <person name="Wei L."/>
        </authorList>
    </citation>
    <scope>NUCLEOTIDE SEQUENCE</scope>
    <source>
        <strain evidence="2">G02</strain>
        <tissue evidence="2">Leaf</tissue>
    </source>
</reference>
<name>A0AAW2R1W1_SESRA</name>
<dbReference type="PANTHER" id="PTHR36607">
    <property type="entry name" value="1,2-DIHYDROXY-3-KETO-5-METHYLTHIOPENTENE DIOXYGENASE 4"/>
    <property type="match status" value="1"/>
</dbReference>
<gene>
    <name evidence="2" type="ORF">Sradi_3323400</name>
</gene>
<sequence>MDFKDRTEPFPSIVIRNDKDKLKEKGTTLFIHESANEWTEDVLSHHENIFHAAKIHAAMHPSLLTYICNKHILQPSFKLWCPSMNTYILPLEKYPSLCGTFMDFVAYLYVESFRTRLSPLPRLASGDVDASNLPRDKDHNEPFTLLQIPEDIRDETYVAAFLSCWLYSSVLPHSKAGKVRASTFIVASRIAHGECFILVVPVLASIYRDLKNISAFANQFKSSTVFPIHYVYGWTGRYLKTHFPPKFEPIEAQMVKYVLENMARHFEPIKVHNLFHCIKPSRILNIHFPYISTSLVADDMNISSTFKDLFVALHSSYLTLRIRVEFIVEAYSPYRFSRQFDFSQDIPGSLNVSSCPLVMKECADWWAKCNMTSLDKNTLVVLKPNHLRIWRRNPKIIKQYQPLVGIKEGVPLTAEGSIGSINGISASYLPKVDVVLMVNCNIFQKMTILPSTLLASV</sequence>